<keyword evidence="3" id="KW-1185">Reference proteome</keyword>
<dbReference type="Pfam" id="PF00583">
    <property type="entry name" value="Acetyltransf_1"/>
    <property type="match status" value="1"/>
</dbReference>
<dbReference type="Proteomes" id="UP000294682">
    <property type="component" value="Unassembled WGS sequence"/>
</dbReference>
<dbReference type="RefSeq" id="WP_132084109.1">
    <property type="nucleotide sequence ID" value="NZ_SLUK01000002.1"/>
</dbReference>
<evidence type="ECO:0000259" key="1">
    <source>
        <dbReference type="PROSITE" id="PS51186"/>
    </source>
</evidence>
<dbReference type="InterPro" id="IPR016181">
    <property type="entry name" value="Acyl_CoA_acyltransferase"/>
</dbReference>
<protein>
    <submittedName>
        <fullName evidence="2">Acetyltransferase (GNAT) family protein</fullName>
    </submittedName>
</protein>
<dbReference type="InterPro" id="IPR000182">
    <property type="entry name" value="GNAT_dom"/>
</dbReference>
<comment type="caution">
    <text evidence="2">The sequence shown here is derived from an EMBL/GenBank/DDBJ whole genome shotgun (WGS) entry which is preliminary data.</text>
</comment>
<dbReference type="EMBL" id="SLUK01000002">
    <property type="protein sequence ID" value="TCL44768.1"/>
    <property type="molecule type" value="Genomic_DNA"/>
</dbReference>
<feature type="domain" description="N-acetyltransferase" evidence="1">
    <location>
        <begin position="2"/>
        <end position="198"/>
    </location>
</feature>
<sequence length="203" mass="23300">MVEIREIQKQDYKKAQKFAIQGMHLNWYMDNETILSLYSKYFWHMELNRATKAYGAYVNDCFVGVLLADMKGEKKRYHSFWRTIFVKAFDIMQNIVAGEGVGAYDTANKEMFASFRKKQEPDGEIVFLAADPGCKVKGVGTALLSAFEAEETGKLVYLYTDNACTYQFYEHRGFTKSEAKDVAIDLNGKKVPLQCLLYSKTIH</sequence>
<accession>A0A9X8ULR5</accession>
<dbReference type="SUPFAM" id="SSF55729">
    <property type="entry name" value="Acyl-CoA N-acyltransferases (Nat)"/>
    <property type="match status" value="1"/>
</dbReference>
<dbReference type="GO" id="GO:0016747">
    <property type="term" value="F:acyltransferase activity, transferring groups other than amino-acyl groups"/>
    <property type="evidence" value="ECO:0007669"/>
    <property type="project" value="InterPro"/>
</dbReference>
<dbReference type="Gene3D" id="3.40.630.30">
    <property type="match status" value="1"/>
</dbReference>
<dbReference type="AlphaFoldDB" id="A0A9X8ULR5"/>
<organism evidence="2 3">
    <name type="scientific">Harryflintia acetispora</name>
    <dbReference type="NCBI Taxonomy" id="1849041"/>
    <lineage>
        <taxon>Bacteria</taxon>
        <taxon>Bacillati</taxon>
        <taxon>Bacillota</taxon>
        <taxon>Clostridia</taxon>
        <taxon>Eubacteriales</taxon>
        <taxon>Oscillospiraceae</taxon>
        <taxon>Harryflintia</taxon>
    </lineage>
</organism>
<evidence type="ECO:0000313" key="2">
    <source>
        <dbReference type="EMBL" id="TCL44768.1"/>
    </source>
</evidence>
<reference evidence="2 3" key="1">
    <citation type="submission" date="2019-03" db="EMBL/GenBank/DDBJ databases">
        <title>Genomic Encyclopedia of Type Strains, Phase IV (KMG-IV): sequencing the most valuable type-strain genomes for metagenomic binning, comparative biology and taxonomic classification.</title>
        <authorList>
            <person name="Goeker M."/>
        </authorList>
    </citation>
    <scope>NUCLEOTIDE SEQUENCE [LARGE SCALE GENOMIC DNA]</scope>
    <source>
        <strain evidence="2 3">DSM 100433</strain>
    </source>
</reference>
<gene>
    <name evidence="2" type="ORF">EDD78_102395</name>
</gene>
<proteinExistence type="predicted"/>
<evidence type="ECO:0000313" key="3">
    <source>
        <dbReference type="Proteomes" id="UP000294682"/>
    </source>
</evidence>
<dbReference type="PROSITE" id="PS51186">
    <property type="entry name" value="GNAT"/>
    <property type="match status" value="1"/>
</dbReference>
<name>A0A9X8ULR5_9FIRM</name>